<evidence type="ECO:0000256" key="1">
    <source>
        <dbReference type="ARBA" id="ARBA00022821"/>
    </source>
</evidence>
<proteinExistence type="predicted"/>
<dbReference type="GO" id="GO:0006952">
    <property type="term" value="P:defense response"/>
    <property type="evidence" value="ECO:0007669"/>
    <property type="project" value="UniProtKB-KW"/>
</dbReference>
<dbReference type="PANTHER" id="PTHR36766:SF61">
    <property type="entry name" value="NB-ARC DOMAIN DISEASE RESISTANCE PROTEIN"/>
    <property type="match status" value="1"/>
</dbReference>
<organism evidence="2 3">
    <name type="scientific">Vigna angularis var. angularis</name>
    <dbReference type="NCBI Taxonomy" id="157739"/>
    <lineage>
        <taxon>Eukaryota</taxon>
        <taxon>Viridiplantae</taxon>
        <taxon>Streptophyta</taxon>
        <taxon>Embryophyta</taxon>
        <taxon>Tracheophyta</taxon>
        <taxon>Spermatophyta</taxon>
        <taxon>Magnoliopsida</taxon>
        <taxon>eudicotyledons</taxon>
        <taxon>Gunneridae</taxon>
        <taxon>Pentapetalae</taxon>
        <taxon>rosids</taxon>
        <taxon>fabids</taxon>
        <taxon>Fabales</taxon>
        <taxon>Fabaceae</taxon>
        <taxon>Papilionoideae</taxon>
        <taxon>50 kb inversion clade</taxon>
        <taxon>NPAAA clade</taxon>
        <taxon>indigoferoid/millettioid clade</taxon>
        <taxon>Phaseoleae</taxon>
        <taxon>Vigna</taxon>
    </lineage>
</organism>
<reference evidence="2 3" key="1">
    <citation type="journal article" date="2015" name="Sci. Rep.">
        <title>The power of single molecule real-time sequencing technology in the de novo assembly of a eukaryotic genome.</title>
        <authorList>
            <person name="Sakai H."/>
            <person name="Naito K."/>
            <person name="Ogiso-Tanaka E."/>
            <person name="Takahashi Y."/>
            <person name="Iseki K."/>
            <person name="Muto C."/>
            <person name="Satou K."/>
            <person name="Teruya K."/>
            <person name="Shiroma A."/>
            <person name="Shimoji M."/>
            <person name="Hirano T."/>
            <person name="Itoh T."/>
            <person name="Kaga A."/>
            <person name="Tomooka N."/>
        </authorList>
    </citation>
    <scope>NUCLEOTIDE SEQUENCE [LARGE SCALE GENOMIC DNA]</scope>
    <source>
        <strain evidence="3">cv. Shumari</strain>
    </source>
</reference>
<dbReference type="Gene3D" id="3.80.10.10">
    <property type="entry name" value="Ribonuclease Inhibitor"/>
    <property type="match status" value="2"/>
</dbReference>
<dbReference type="InterPro" id="IPR032675">
    <property type="entry name" value="LRR_dom_sf"/>
</dbReference>
<keyword evidence="3" id="KW-1185">Reference proteome</keyword>
<dbReference type="Proteomes" id="UP000291084">
    <property type="component" value="Chromosome 4"/>
</dbReference>
<dbReference type="PANTHER" id="PTHR36766">
    <property type="entry name" value="PLANT BROAD-SPECTRUM MILDEW RESISTANCE PROTEIN RPW8"/>
    <property type="match status" value="1"/>
</dbReference>
<dbReference type="AlphaFoldDB" id="A0A0S3RXA7"/>
<evidence type="ECO:0000313" key="2">
    <source>
        <dbReference type="EMBL" id="BAT85227.1"/>
    </source>
</evidence>
<protein>
    <recommendedName>
        <fullName evidence="4">NB-ARC domain-containing protein</fullName>
    </recommendedName>
</protein>
<sequence>MNEIANLGWLEVLTIGSCHNVESIGGMKFPTLKTLFVQDCQSLKSLLLDGKNFPQLETLVVEECNNLDLELKKGDHEEQSPKLKLKFVGFSTLSQLVTLPKWFQEAVNSLQCLVVINCHNFESFPDWLPVLTDMKTLQIINCPKLVALPDNIHLFTALENLTIGGYAADLYKKYEQHVGEFWPKISHIKKNFFDEAEDLDEEAVKTCHPTQFDPAHPIRPGPPWVDHLVSELNPVHLLASQKNSNLVRPTTGW</sequence>
<accession>A0A0S3RXA7</accession>
<dbReference type="EMBL" id="AP015037">
    <property type="protein sequence ID" value="BAT85227.1"/>
    <property type="molecule type" value="Genomic_DNA"/>
</dbReference>
<name>A0A0S3RXA7_PHAAN</name>
<evidence type="ECO:0000313" key="3">
    <source>
        <dbReference type="Proteomes" id="UP000291084"/>
    </source>
</evidence>
<gene>
    <name evidence="2" type="primary">Vigan.04G275000</name>
    <name evidence="2" type="ORF">VIGAN_04275000</name>
</gene>
<evidence type="ECO:0008006" key="4">
    <source>
        <dbReference type="Google" id="ProtNLM"/>
    </source>
</evidence>
<keyword evidence="1" id="KW-0611">Plant defense</keyword>
<dbReference type="SUPFAM" id="SSF52058">
    <property type="entry name" value="L domain-like"/>
    <property type="match status" value="1"/>
</dbReference>